<name>A0A8H3F0K6_9LECA</name>
<protein>
    <submittedName>
        <fullName evidence="2">Uncharacterized protein</fullName>
    </submittedName>
</protein>
<dbReference type="EMBL" id="CAJPDQ010000009">
    <property type="protein sequence ID" value="CAF9914819.1"/>
    <property type="molecule type" value="Genomic_DNA"/>
</dbReference>
<dbReference type="Proteomes" id="UP000664169">
    <property type="component" value="Unassembled WGS sequence"/>
</dbReference>
<feature type="region of interest" description="Disordered" evidence="1">
    <location>
        <begin position="270"/>
        <end position="290"/>
    </location>
</feature>
<reference evidence="2" key="1">
    <citation type="submission" date="2021-03" db="EMBL/GenBank/DDBJ databases">
        <authorList>
            <person name="Tagirdzhanova G."/>
        </authorList>
    </citation>
    <scope>NUCLEOTIDE SEQUENCE</scope>
</reference>
<dbReference type="PANTHER" id="PTHR36142">
    <property type="entry name" value="METALLO-HYDROLASE/OXIDOREDUCTASE SUPERFAMILY PROTEIN"/>
    <property type="match status" value="1"/>
</dbReference>
<dbReference type="PANTHER" id="PTHR36142:SF5">
    <property type="entry name" value="METALLO-BETA-LACTAMASE DOMAIN-CONTAINING PROTEIN"/>
    <property type="match status" value="1"/>
</dbReference>
<sequence>MSVRVKHINDDATYLITFSIPEDSKIPYEQLKEFTVLTDPWLSGSWQLLHPKIVFGKTVGQCCIENLAQLDPPPNIVVISQDKPDHCHERSLKQLDAGLKDTTIYAQAGAAKRIRSWKYFPSQKVIPFSTYTNGDSETNLVRFSIPAQEDLHKYPGVIPGELTMAFLAPKFDLAGVHSGVGFTYRPPMFVDSDTGSSPLLLPLVPVRTSQSTAHSRSNSTLSKTNATGMTDFAFDFDIKETASVTDGFNFSLPSPRVRKPELLPQLDTSRYPSIRDSMPTPPDSPTRSMTTIDTRTTATEYSALEVPKYEAPLIQLAPEWLLPPVPTLSQKDTRSKKTLPSTTSSLYRLKSALSTPNLHDLPRPRTPKKKKSLNLRLHKHSQSADQPLTITTPHSYTTDPTAPPLPNTPLSPFYPLTPTTSLPTTHRPKTPFSPTSTIAGPKTISILYVPHGISYSALQPWATSHLVSTAALPLTLLLHPFDSVRNLWFLGGHVIQGGQQGAEIAKALMAKQWISTHDGAKEEGGWLVKKVVKRVFSRDEVSRILEDGDRGWDYRRTLDNQKPRTGVEVLKVGQEIAISA</sequence>
<dbReference type="OrthoDB" id="332863at2759"/>
<evidence type="ECO:0000313" key="3">
    <source>
        <dbReference type="Proteomes" id="UP000664169"/>
    </source>
</evidence>
<gene>
    <name evidence="2" type="ORF">GOMPHAMPRED_008293</name>
</gene>
<evidence type="ECO:0000313" key="2">
    <source>
        <dbReference type="EMBL" id="CAF9914819.1"/>
    </source>
</evidence>
<dbReference type="AlphaFoldDB" id="A0A8H3F0K6"/>
<feature type="region of interest" description="Disordered" evidence="1">
    <location>
        <begin position="326"/>
        <end position="402"/>
    </location>
</feature>
<dbReference type="Gene3D" id="3.60.15.10">
    <property type="entry name" value="Ribonuclease Z/Hydroxyacylglutathione hydrolase-like"/>
    <property type="match status" value="1"/>
</dbReference>
<dbReference type="InterPro" id="IPR036866">
    <property type="entry name" value="RibonucZ/Hydroxyglut_hydro"/>
</dbReference>
<evidence type="ECO:0000256" key="1">
    <source>
        <dbReference type="SAM" id="MobiDB-lite"/>
    </source>
</evidence>
<accession>A0A8H3F0K6</accession>
<feature type="compositionally biased region" description="Polar residues" evidence="1">
    <location>
        <begin position="383"/>
        <end position="400"/>
    </location>
</feature>
<proteinExistence type="predicted"/>
<organism evidence="2 3">
    <name type="scientific">Gomphillus americanus</name>
    <dbReference type="NCBI Taxonomy" id="1940652"/>
    <lineage>
        <taxon>Eukaryota</taxon>
        <taxon>Fungi</taxon>
        <taxon>Dikarya</taxon>
        <taxon>Ascomycota</taxon>
        <taxon>Pezizomycotina</taxon>
        <taxon>Lecanoromycetes</taxon>
        <taxon>OSLEUM clade</taxon>
        <taxon>Ostropomycetidae</taxon>
        <taxon>Ostropales</taxon>
        <taxon>Graphidaceae</taxon>
        <taxon>Gomphilloideae</taxon>
        <taxon>Gomphillus</taxon>
    </lineage>
</organism>
<comment type="caution">
    <text evidence="2">The sequence shown here is derived from an EMBL/GenBank/DDBJ whole genome shotgun (WGS) entry which is preliminary data.</text>
</comment>
<keyword evidence="3" id="KW-1185">Reference proteome</keyword>
<feature type="compositionally biased region" description="Basic residues" evidence="1">
    <location>
        <begin position="365"/>
        <end position="381"/>
    </location>
</feature>